<proteinExistence type="predicted"/>
<protein>
    <submittedName>
        <fullName evidence="1">Uncharacterized protein</fullName>
    </submittedName>
</protein>
<sequence>MPKPKYPLSVSKAVVSLLLAKQARAIAWPVWTGEKAYFEALDELGQVVRSITKEKGLFLPGDDQEQLAEEALEDALRVVDMTALDTESQFYVLGLSLLEAGRNADQVRAWFAQASQYAANDLPASYIETIAARCVNSHEENISRKEQDERDANLADLIAKAQERIAWEEMNERET</sequence>
<reference evidence="1 2" key="1">
    <citation type="submission" date="2022-06" db="EMBL/GenBank/DDBJ databases">
        <title>Acetobacer genomes from food samples.</title>
        <authorList>
            <person name="Sombolestani A."/>
        </authorList>
    </citation>
    <scope>NUCLEOTIDE SEQUENCE [LARGE SCALE GENOMIC DNA]</scope>
    <source>
        <strain evidence="1 2">R-83285</strain>
    </source>
</reference>
<organism evidence="1 2">
    <name type="scientific">Acetobacter lambici</name>
    <dbReference type="NCBI Taxonomy" id="1332824"/>
    <lineage>
        <taxon>Bacteria</taxon>
        <taxon>Pseudomonadati</taxon>
        <taxon>Pseudomonadota</taxon>
        <taxon>Alphaproteobacteria</taxon>
        <taxon>Acetobacterales</taxon>
        <taxon>Acetobacteraceae</taxon>
        <taxon>Acetobacter</taxon>
    </lineage>
</organism>
<keyword evidence="2" id="KW-1185">Reference proteome</keyword>
<dbReference type="Proteomes" id="UP001523528">
    <property type="component" value="Unassembled WGS sequence"/>
</dbReference>
<gene>
    <name evidence="1" type="ORF">NKW50_13725</name>
</gene>
<evidence type="ECO:0000313" key="2">
    <source>
        <dbReference type="Proteomes" id="UP001523528"/>
    </source>
</evidence>
<evidence type="ECO:0000313" key="1">
    <source>
        <dbReference type="EMBL" id="MCP1259649.1"/>
    </source>
</evidence>
<accession>A0ABT1F7E0</accession>
<comment type="caution">
    <text evidence="1">The sequence shown here is derived from an EMBL/GenBank/DDBJ whole genome shotgun (WGS) entry which is preliminary data.</text>
</comment>
<dbReference type="RefSeq" id="WP_253544307.1">
    <property type="nucleotide sequence ID" value="NZ_JAMYZY010000044.1"/>
</dbReference>
<dbReference type="EMBL" id="JAMYZZ010000042">
    <property type="protein sequence ID" value="MCP1259649.1"/>
    <property type="molecule type" value="Genomic_DNA"/>
</dbReference>
<name>A0ABT1F7E0_9PROT</name>